<evidence type="ECO:0000256" key="2">
    <source>
        <dbReference type="ARBA" id="ARBA00023136"/>
    </source>
</evidence>
<dbReference type="SUPFAM" id="SSF82171">
    <property type="entry name" value="DPP6 N-terminal domain-like"/>
    <property type="match status" value="1"/>
</dbReference>
<dbReference type="GO" id="GO:0006886">
    <property type="term" value="P:intracellular protein transport"/>
    <property type="evidence" value="ECO:0007669"/>
    <property type="project" value="InterPro"/>
</dbReference>
<proteinExistence type="predicted"/>
<comment type="subcellular location">
    <subcellularLocation>
        <location evidence="1">Membrane</location>
    </subcellularLocation>
</comment>
<organism evidence="4 5">
    <name type="scientific">Candida verbasci</name>
    <dbReference type="NCBI Taxonomy" id="1227364"/>
    <lineage>
        <taxon>Eukaryota</taxon>
        <taxon>Fungi</taxon>
        <taxon>Dikarya</taxon>
        <taxon>Ascomycota</taxon>
        <taxon>Saccharomycotina</taxon>
        <taxon>Pichiomycetes</taxon>
        <taxon>Debaryomycetaceae</taxon>
        <taxon>Candida/Lodderomyces clade</taxon>
        <taxon>Candida</taxon>
    </lineage>
</organism>
<accession>A0A9W4XM56</accession>
<dbReference type="AlphaFoldDB" id="A0A9W4XM56"/>
<dbReference type="GO" id="GO:0042147">
    <property type="term" value="P:retrograde transport, endosome to Golgi"/>
    <property type="evidence" value="ECO:0007669"/>
    <property type="project" value="TreeGrafter"/>
</dbReference>
<protein>
    <recommendedName>
        <fullName evidence="3">RIC1 C-terminal alpha solenoid region domain-containing protein</fullName>
    </recommendedName>
</protein>
<comment type="caution">
    <text evidence="4">The sequence shown here is derived from an EMBL/GenBank/DDBJ whole genome shotgun (WGS) entry which is preliminary data.</text>
</comment>
<dbReference type="Pfam" id="PF07064">
    <property type="entry name" value="RIC1"/>
    <property type="match status" value="1"/>
</dbReference>
<reference evidence="4" key="1">
    <citation type="submission" date="2022-12" db="EMBL/GenBank/DDBJ databases">
        <authorList>
            <person name="Brejova B."/>
        </authorList>
    </citation>
    <scope>NUCLEOTIDE SEQUENCE</scope>
</reference>
<dbReference type="GO" id="GO:0034066">
    <property type="term" value="C:Ric1-Rgp1 guanyl-nucleotide exchange factor complex"/>
    <property type="evidence" value="ECO:0007669"/>
    <property type="project" value="InterPro"/>
</dbReference>
<feature type="domain" description="RIC1 C-terminal alpha solenoid region" evidence="3">
    <location>
        <begin position="826"/>
        <end position="986"/>
    </location>
</feature>
<dbReference type="PANTHER" id="PTHR22746:SF10">
    <property type="entry name" value="GUANINE NUCLEOTIDE EXCHANGE FACTOR SUBUNIT RIC1"/>
    <property type="match status" value="1"/>
</dbReference>
<evidence type="ECO:0000256" key="1">
    <source>
        <dbReference type="ARBA" id="ARBA00004370"/>
    </source>
</evidence>
<dbReference type="GO" id="GO:0005829">
    <property type="term" value="C:cytosol"/>
    <property type="evidence" value="ECO:0007669"/>
    <property type="project" value="TreeGrafter"/>
</dbReference>
<sequence>MVWINGCPQFSVDIPLKPQEILEILDITHTPLLAILTPTSIYIFNKYTLLPLANHARNLDSIENNGLNIDLKVKNVSVNTSKLQKLPTINLFIQTNLNFLIIYQLSINFSKNLYEIHNSNNELIQSGLPMTFTPSKFSITNFVKNATKSIIHGTEEISINLENVENVNNCSIDDEVNNFNIEYVKIGIFKILKIGIGYKEYWLQENSHNLFVFNNHDDKEEHQEKPDDDFIHMVNILTLKTQLFVFSEFEWYNSVRIKYITFNEFENYFIFVNTKNEIWYTSLESDGLIGYKIGKGNIKNMSFNPKYNLILINENDVLKIATIKNKSFQIIKNLDYNGEFKWSSCGSFFILIDDEKHWKLISKFGNVFSDTQEISNEVDEDLEQTYLKASSVVISGNSSVLYVLNESKLHYINLVKSTNNILYDKEYISLIEKNRNLIRFPITPKFKNIFQFQENHSGNSKTQHGRFSISQNIFDQLSISYGDHLAVSTPITTGGNINHILWFNFRNFLAESMNIINQFWFRDYLIIINRIPKHTDDEDEFIDEFIVFDTSLLKYGTGGEEITFNSDLLIWKYNFNSTFVVSTIIDTNKTKSKVVLLTSDHRLVVLNLSTNRILEQNNESKHYKIHLSVDKTVHLSSIVKKINLNEVIQISMIQDKHFLFLLSNGEFYLLKNQSPRRSSSFSKPIEVIKPSNIYDLIKLHSSIEYFQFKSIKFQDKLDFIYLFNGSQIFIYEINELINKSKPIQQEEIVDDLLEDIEDEPLLPIVIDCRNLQPFKFDVISNKSIDIIGVENIILNKSNGLIIKNRIRHQLILNNFIEFDLLHKGDLESSFNKYKHFENFHYCLELLLFKHLTIDEDKTQLTLKRLFQLIEFTENSEFIYINCLRKIEIVYWNKFFKILDTTPENFMSRLIEIDNVELCYNYLIVYLNYRKEEDEKKDFDQLNENDKKIILKIIKMLDKSKKWDWCFELCRFIKILEPSGQFLKQIEHELT</sequence>
<dbReference type="Proteomes" id="UP001152885">
    <property type="component" value="Unassembled WGS sequence"/>
</dbReference>
<name>A0A9W4XM56_9ASCO</name>
<gene>
    <name evidence="4" type="ORF">CANVERA_P3407</name>
</gene>
<evidence type="ECO:0000313" key="4">
    <source>
        <dbReference type="EMBL" id="CAI5758897.1"/>
    </source>
</evidence>
<evidence type="ECO:0000313" key="5">
    <source>
        <dbReference type="Proteomes" id="UP001152885"/>
    </source>
</evidence>
<evidence type="ECO:0000259" key="3">
    <source>
        <dbReference type="Pfam" id="PF07064"/>
    </source>
</evidence>
<dbReference type="PANTHER" id="PTHR22746">
    <property type="entry name" value="RAB6A-GEF COMPLEX PARTNER PROTEIN 1"/>
    <property type="match status" value="1"/>
</dbReference>
<dbReference type="OrthoDB" id="67540at2759"/>
<keyword evidence="2" id="KW-0472">Membrane</keyword>
<dbReference type="EMBL" id="CANTUO010000003">
    <property type="protein sequence ID" value="CAI5758897.1"/>
    <property type="molecule type" value="Genomic_DNA"/>
</dbReference>
<keyword evidence="5" id="KW-1185">Reference proteome</keyword>
<dbReference type="InterPro" id="IPR009771">
    <property type="entry name" value="RIC1_C"/>
</dbReference>
<dbReference type="InterPro" id="IPR040096">
    <property type="entry name" value="Ric1"/>
</dbReference>
<dbReference type="GO" id="GO:0000139">
    <property type="term" value="C:Golgi membrane"/>
    <property type="evidence" value="ECO:0007669"/>
    <property type="project" value="TreeGrafter"/>
</dbReference>